<dbReference type="EMBL" id="CP028918">
    <property type="protein sequence ID" value="AWB48913.1"/>
    <property type="molecule type" value="Genomic_DNA"/>
</dbReference>
<dbReference type="Gene3D" id="3.60.70.12">
    <property type="entry name" value="L-amino peptidase D-ALA esterase/amidase"/>
    <property type="match status" value="1"/>
</dbReference>
<dbReference type="AlphaFoldDB" id="A0A2S0UM89"/>
<accession>A0A2S0UM89</accession>
<keyword evidence="3" id="KW-1185">Reference proteome</keyword>
<gene>
    <name evidence="2" type="ORF">HYN69_10760</name>
</gene>
<evidence type="ECO:0000256" key="1">
    <source>
        <dbReference type="ARBA" id="ARBA00007068"/>
    </source>
</evidence>
<keyword evidence="2" id="KW-0378">Hydrolase</keyword>
<dbReference type="CDD" id="cd02253">
    <property type="entry name" value="DmpA"/>
    <property type="match status" value="1"/>
</dbReference>
<dbReference type="PANTHER" id="PTHR36512:SF3">
    <property type="entry name" value="BLR5678 PROTEIN"/>
    <property type="match status" value="1"/>
</dbReference>
<evidence type="ECO:0000313" key="3">
    <source>
        <dbReference type="Proteomes" id="UP000244496"/>
    </source>
</evidence>
<dbReference type="KEGG" id="geh:HYN69_10760"/>
<dbReference type="InterPro" id="IPR016117">
    <property type="entry name" value="ArgJ-like_dom_sf"/>
</dbReference>
<dbReference type="PANTHER" id="PTHR36512">
    <property type="entry name" value="D-AMINOPEPTIDASE"/>
    <property type="match status" value="1"/>
</dbReference>
<reference evidence="2 3" key="1">
    <citation type="submission" date="2018-04" db="EMBL/GenBank/DDBJ databases">
        <title>Genome sequencing of Gemmobacter.</title>
        <authorList>
            <person name="Yi H."/>
            <person name="Baek M.-G."/>
        </authorList>
    </citation>
    <scope>NUCLEOTIDE SEQUENCE [LARGE SCALE GENOMIC DNA]</scope>
    <source>
        <strain evidence="2 3">HYN0069</strain>
    </source>
</reference>
<keyword evidence="2" id="KW-0031">Aminopeptidase</keyword>
<protein>
    <submittedName>
        <fullName evidence="2">Aminopeptidase</fullName>
    </submittedName>
</protein>
<dbReference type="OrthoDB" id="9770388at2"/>
<comment type="similarity">
    <text evidence="1">Belongs to the peptidase S58 family.</text>
</comment>
<dbReference type="Proteomes" id="UP000244496">
    <property type="component" value="Chromosome"/>
</dbReference>
<name>A0A2S0UM89_9RHOB</name>
<dbReference type="GO" id="GO:0004177">
    <property type="term" value="F:aminopeptidase activity"/>
    <property type="evidence" value="ECO:0007669"/>
    <property type="project" value="UniProtKB-KW"/>
</dbReference>
<dbReference type="SUPFAM" id="SSF56266">
    <property type="entry name" value="DmpA/ArgJ-like"/>
    <property type="match status" value="1"/>
</dbReference>
<keyword evidence="2" id="KW-0645">Protease</keyword>
<dbReference type="InterPro" id="IPR005321">
    <property type="entry name" value="Peptidase_S58_DmpA"/>
</dbReference>
<dbReference type="Pfam" id="PF03576">
    <property type="entry name" value="Peptidase_S58"/>
    <property type="match status" value="1"/>
</dbReference>
<sequence>MTKAKPRARDLGLPFRGTPGPLNAITDVAGVSVGFTTLTDPEIHLRTGVTAVRTRQDADHPRPVMAGHFSFNGNGEMTGTHWIDDAGYFGGPILITNTHAIGACHTGATRWMIDHYASHFAGHAWAMPVVAETYDGRLNDINAMRVTPYHAIAAIATAAAGPVAEGNIGGGNGMVAYGFKAGTGTASRRISIGQEYTLGALVQANHGLRDWLTILGKPLASLMPDVSPLPRETGSIIVILATDAPLSALSLKALAKRAALGIGRTGTAGGNSSGDIFLAFSTADIGPMPDSAGYLNQAATLNPHHIDPLYLAAVEATDEAIVNALVAADPVPTFKPPGGMLPAIDTAALAALFRQGDP</sequence>
<proteinExistence type="inferred from homology"/>
<dbReference type="RefSeq" id="WP_108435732.1">
    <property type="nucleotide sequence ID" value="NZ_CP028918.1"/>
</dbReference>
<organism evidence="2 3">
    <name type="scientific">Paragemmobacter aquarius</name>
    <dbReference type="NCBI Taxonomy" id="2169400"/>
    <lineage>
        <taxon>Bacteria</taxon>
        <taxon>Pseudomonadati</taxon>
        <taxon>Pseudomonadota</taxon>
        <taxon>Alphaproteobacteria</taxon>
        <taxon>Rhodobacterales</taxon>
        <taxon>Paracoccaceae</taxon>
        <taxon>Paragemmobacter</taxon>
    </lineage>
</organism>
<evidence type="ECO:0000313" key="2">
    <source>
        <dbReference type="EMBL" id="AWB48913.1"/>
    </source>
</evidence>